<dbReference type="InterPro" id="IPR017441">
    <property type="entry name" value="Protein_kinase_ATP_BS"/>
</dbReference>
<evidence type="ECO:0000256" key="1">
    <source>
        <dbReference type="ARBA" id="ARBA00022527"/>
    </source>
</evidence>
<dbReference type="PROSITE" id="PS51285">
    <property type="entry name" value="AGC_KINASE_CTER"/>
    <property type="match status" value="1"/>
</dbReference>
<dbReference type="SMART" id="SM00133">
    <property type="entry name" value="S_TK_X"/>
    <property type="match status" value="1"/>
</dbReference>
<keyword evidence="4" id="KW-0418">Kinase</keyword>
<name>A0A6S9A5G9_9STRA</name>
<dbReference type="InterPro" id="IPR011009">
    <property type="entry name" value="Kinase-like_dom_sf"/>
</dbReference>
<dbReference type="InterPro" id="IPR008271">
    <property type="entry name" value="Ser/Thr_kinase_AS"/>
</dbReference>
<dbReference type="PANTHER" id="PTHR24353:SF143">
    <property type="entry name" value="PROTEIN KINASE DOMAIN-CONTAINING PROTEIN"/>
    <property type="match status" value="1"/>
</dbReference>
<keyword evidence="2" id="KW-0808">Transferase</keyword>
<dbReference type="SMART" id="SM00220">
    <property type="entry name" value="S_TKc"/>
    <property type="match status" value="1"/>
</dbReference>
<feature type="binding site" evidence="6">
    <location>
        <position position="115"/>
    </location>
    <ligand>
        <name>ATP</name>
        <dbReference type="ChEBI" id="CHEBI:30616"/>
    </ligand>
</feature>
<evidence type="ECO:0000256" key="3">
    <source>
        <dbReference type="ARBA" id="ARBA00022741"/>
    </source>
</evidence>
<gene>
    <name evidence="10" type="ORF">DBRI00130_LOCUS4495</name>
</gene>
<dbReference type="PANTHER" id="PTHR24353">
    <property type="entry name" value="CYCLIC NUCLEOTIDE-DEPENDENT PROTEIN KINASE"/>
    <property type="match status" value="1"/>
</dbReference>
<dbReference type="GO" id="GO:0005952">
    <property type="term" value="C:cAMP-dependent protein kinase complex"/>
    <property type="evidence" value="ECO:0007669"/>
    <property type="project" value="TreeGrafter"/>
</dbReference>
<comment type="similarity">
    <text evidence="7">Belongs to the protein kinase superfamily.</text>
</comment>
<feature type="domain" description="AGC-kinase C-terminal" evidence="9">
    <location>
        <begin position="347"/>
        <end position="403"/>
    </location>
</feature>
<evidence type="ECO:0000259" key="9">
    <source>
        <dbReference type="PROSITE" id="PS51285"/>
    </source>
</evidence>
<dbReference type="EMBL" id="HBNS01005521">
    <property type="protein sequence ID" value="CAE4587128.1"/>
    <property type="molecule type" value="Transcribed_RNA"/>
</dbReference>
<dbReference type="PROSITE" id="PS00108">
    <property type="entry name" value="PROTEIN_KINASE_ST"/>
    <property type="match status" value="1"/>
</dbReference>
<evidence type="ECO:0000256" key="6">
    <source>
        <dbReference type="PROSITE-ProRule" id="PRU10141"/>
    </source>
</evidence>
<protein>
    <submittedName>
        <fullName evidence="10">Uncharacterized protein</fullName>
    </submittedName>
</protein>
<evidence type="ECO:0000259" key="8">
    <source>
        <dbReference type="PROSITE" id="PS50011"/>
    </source>
</evidence>
<dbReference type="PROSITE" id="PS50011">
    <property type="entry name" value="PROTEIN_KINASE_DOM"/>
    <property type="match status" value="1"/>
</dbReference>
<sequence length="403" mass="46312">MSIVEDGKVKVLTEGAYFGDQNIDWEHIDNKSSILPAKICAKAEVDCEMGILTLAAIESVVVDLHRLRGSRGKKRLVQSSIVLPSIERHRLLGAGTFGQVWLVTKQRDPTPYALKVQYKREIIGYGQVDGVLREKSVMTEFDHPFVLRLVETYQDPNCIYMLMDLVQGGEMYNIIHTDNRDGLSENVSKFYAANILEGLSHMHRKNIIHRDLKFENIMMSKDGFCVLIDFGFAKKIKHKTYTFCGTPLFIAPEVVLSEGHNKGADIWSYGVLLFEMVTGENPFYMEGMDQMALFKSIVRGEFFFPEDIELSRSCKILITNLLITEPEYRLGCHGNGDMDIRKAPWFTGIDFRKILRKEYRAPWVPKIKDPFDASNFEDWTQLEKKKKSLEPLSQKEQLLFKDF</sequence>
<accession>A0A6S9A5G9</accession>
<dbReference type="AlphaFoldDB" id="A0A6S9A5G9"/>
<dbReference type="InterPro" id="IPR000719">
    <property type="entry name" value="Prot_kinase_dom"/>
</dbReference>
<keyword evidence="5 6" id="KW-0067">ATP-binding</keyword>
<reference evidence="10" key="1">
    <citation type="submission" date="2021-01" db="EMBL/GenBank/DDBJ databases">
        <authorList>
            <person name="Corre E."/>
            <person name="Pelletier E."/>
            <person name="Niang G."/>
            <person name="Scheremetjew M."/>
            <person name="Finn R."/>
            <person name="Kale V."/>
            <person name="Holt S."/>
            <person name="Cochrane G."/>
            <person name="Meng A."/>
            <person name="Brown T."/>
            <person name="Cohen L."/>
        </authorList>
    </citation>
    <scope>NUCLEOTIDE SEQUENCE</scope>
    <source>
        <strain evidence="10">GSO104</strain>
    </source>
</reference>
<keyword evidence="3 6" id="KW-0547">Nucleotide-binding</keyword>
<evidence type="ECO:0000256" key="2">
    <source>
        <dbReference type="ARBA" id="ARBA00022679"/>
    </source>
</evidence>
<dbReference type="GO" id="GO:0005524">
    <property type="term" value="F:ATP binding"/>
    <property type="evidence" value="ECO:0007669"/>
    <property type="project" value="UniProtKB-UniRule"/>
</dbReference>
<feature type="domain" description="Protein kinase" evidence="8">
    <location>
        <begin position="86"/>
        <end position="346"/>
    </location>
</feature>
<dbReference type="SUPFAM" id="SSF56112">
    <property type="entry name" value="Protein kinase-like (PK-like)"/>
    <property type="match status" value="1"/>
</dbReference>
<dbReference type="Gene3D" id="1.10.510.10">
    <property type="entry name" value="Transferase(Phosphotransferase) domain 1"/>
    <property type="match status" value="1"/>
</dbReference>
<organism evidence="10">
    <name type="scientific">Ditylum brightwellii</name>
    <dbReference type="NCBI Taxonomy" id="49249"/>
    <lineage>
        <taxon>Eukaryota</taxon>
        <taxon>Sar</taxon>
        <taxon>Stramenopiles</taxon>
        <taxon>Ochrophyta</taxon>
        <taxon>Bacillariophyta</taxon>
        <taxon>Mediophyceae</taxon>
        <taxon>Lithodesmiophycidae</taxon>
        <taxon>Lithodesmiales</taxon>
        <taxon>Lithodesmiaceae</taxon>
        <taxon>Ditylum</taxon>
    </lineage>
</organism>
<evidence type="ECO:0000256" key="5">
    <source>
        <dbReference type="ARBA" id="ARBA00022840"/>
    </source>
</evidence>
<evidence type="ECO:0000313" key="10">
    <source>
        <dbReference type="EMBL" id="CAE4587128.1"/>
    </source>
</evidence>
<proteinExistence type="inferred from homology"/>
<dbReference type="InterPro" id="IPR000961">
    <property type="entry name" value="AGC-kinase_C"/>
</dbReference>
<evidence type="ECO:0000256" key="7">
    <source>
        <dbReference type="RuleBase" id="RU000304"/>
    </source>
</evidence>
<keyword evidence="1 7" id="KW-0723">Serine/threonine-protein kinase</keyword>
<dbReference type="Gene3D" id="3.30.200.20">
    <property type="entry name" value="Phosphorylase Kinase, domain 1"/>
    <property type="match status" value="1"/>
</dbReference>
<dbReference type="GO" id="GO:0004691">
    <property type="term" value="F:cAMP-dependent protein kinase activity"/>
    <property type="evidence" value="ECO:0007669"/>
    <property type="project" value="TreeGrafter"/>
</dbReference>
<dbReference type="Pfam" id="PF00069">
    <property type="entry name" value="Pkinase"/>
    <property type="match status" value="1"/>
</dbReference>
<dbReference type="PROSITE" id="PS00107">
    <property type="entry name" value="PROTEIN_KINASE_ATP"/>
    <property type="match status" value="1"/>
</dbReference>
<evidence type="ECO:0000256" key="4">
    <source>
        <dbReference type="ARBA" id="ARBA00022777"/>
    </source>
</evidence>